<evidence type="ECO:0000313" key="3">
    <source>
        <dbReference type="Proteomes" id="UP001328107"/>
    </source>
</evidence>
<dbReference type="SUPFAM" id="SSF55486">
    <property type="entry name" value="Metalloproteases ('zincins'), catalytic domain"/>
    <property type="match status" value="1"/>
</dbReference>
<reference evidence="3" key="1">
    <citation type="submission" date="2022-10" db="EMBL/GenBank/DDBJ databases">
        <title>Genome assembly of Pristionchus species.</title>
        <authorList>
            <person name="Yoshida K."/>
            <person name="Sommer R.J."/>
        </authorList>
    </citation>
    <scope>NUCLEOTIDE SEQUENCE [LARGE SCALE GENOMIC DNA]</scope>
    <source>
        <strain evidence="3">RS5460</strain>
    </source>
</reference>
<proteinExistence type="predicted"/>
<evidence type="ECO:0000313" key="2">
    <source>
        <dbReference type="EMBL" id="GMR60753.1"/>
    </source>
</evidence>
<dbReference type="EMBL" id="BTRK01000006">
    <property type="protein sequence ID" value="GMR60753.1"/>
    <property type="molecule type" value="Genomic_DNA"/>
</dbReference>
<dbReference type="AlphaFoldDB" id="A0AAN5DC37"/>
<name>A0AAN5DC37_9BILA</name>
<organism evidence="2 3">
    <name type="scientific">Pristionchus mayeri</name>
    <dbReference type="NCBI Taxonomy" id="1317129"/>
    <lineage>
        <taxon>Eukaryota</taxon>
        <taxon>Metazoa</taxon>
        <taxon>Ecdysozoa</taxon>
        <taxon>Nematoda</taxon>
        <taxon>Chromadorea</taxon>
        <taxon>Rhabditida</taxon>
        <taxon>Rhabditina</taxon>
        <taxon>Diplogasteromorpha</taxon>
        <taxon>Diplogasteroidea</taxon>
        <taxon>Neodiplogasteridae</taxon>
        <taxon>Pristionchus</taxon>
    </lineage>
</organism>
<keyword evidence="1" id="KW-0732">Signal</keyword>
<gene>
    <name evidence="2" type="ORF">PMAYCL1PPCAC_30948</name>
</gene>
<dbReference type="Proteomes" id="UP001328107">
    <property type="component" value="Unassembled WGS sequence"/>
</dbReference>
<protein>
    <submittedName>
        <fullName evidence="2">Uncharacterized protein</fullName>
    </submittedName>
</protein>
<evidence type="ECO:0000256" key="1">
    <source>
        <dbReference type="SAM" id="SignalP"/>
    </source>
</evidence>
<sequence length="143" mass="16774">RLFTLLLLPVFSADILNDHLVNNVDSTVNPCDNFFLHVCSQSVNSTEYPLTKVTKSYQDLAGRFRNISRSRNFPIIDDITNFHQTSDNDKPVFNGTLFQGLLRERCDDNRACYRSEFEFFYKFYTRKTNTSNDRLTYFKSVIN</sequence>
<accession>A0AAN5DC37</accession>
<feature type="chain" id="PRO_5042818945" evidence="1">
    <location>
        <begin position="18"/>
        <end position="143"/>
    </location>
</feature>
<feature type="non-terminal residue" evidence="2">
    <location>
        <position position="1"/>
    </location>
</feature>
<comment type="caution">
    <text evidence="2">The sequence shown here is derived from an EMBL/GenBank/DDBJ whole genome shotgun (WGS) entry which is preliminary data.</text>
</comment>
<feature type="signal peptide" evidence="1">
    <location>
        <begin position="1"/>
        <end position="17"/>
    </location>
</feature>
<keyword evidence="3" id="KW-1185">Reference proteome</keyword>